<dbReference type="Proteomes" id="UP000824165">
    <property type="component" value="Unassembled WGS sequence"/>
</dbReference>
<evidence type="ECO:0000313" key="1">
    <source>
        <dbReference type="EMBL" id="HIT85520.1"/>
    </source>
</evidence>
<evidence type="ECO:0000313" key="2">
    <source>
        <dbReference type="Proteomes" id="UP000824165"/>
    </source>
</evidence>
<comment type="caution">
    <text evidence="1">The sequence shown here is derived from an EMBL/GenBank/DDBJ whole genome shotgun (WGS) entry which is preliminary data.</text>
</comment>
<sequence length="96" mass="10620">MRKIILKKAVLDKLAAAPRIDHCCDDELTALRADILRLSGLGYGAYGAHRAFGGLVYLDDVLTLIKRRINALPVSCCRSTLFNFYLLLSFGSGFLE</sequence>
<gene>
    <name evidence="1" type="ORF">IAA60_06400</name>
</gene>
<proteinExistence type="predicted"/>
<reference evidence="1" key="2">
    <citation type="journal article" date="2021" name="PeerJ">
        <title>Extensive microbial diversity within the chicken gut microbiome revealed by metagenomics and culture.</title>
        <authorList>
            <person name="Gilroy R."/>
            <person name="Ravi A."/>
            <person name="Getino M."/>
            <person name="Pursley I."/>
            <person name="Horton D.L."/>
            <person name="Alikhan N.F."/>
            <person name="Baker D."/>
            <person name="Gharbi K."/>
            <person name="Hall N."/>
            <person name="Watson M."/>
            <person name="Adriaenssens E.M."/>
            <person name="Foster-Nyarko E."/>
            <person name="Jarju S."/>
            <person name="Secka A."/>
            <person name="Antonio M."/>
            <person name="Oren A."/>
            <person name="Chaudhuri R.R."/>
            <person name="La Ragione R."/>
            <person name="Hildebrand F."/>
            <person name="Pallen M.J."/>
        </authorList>
    </citation>
    <scope>NUCLEOTIDE SEQUENCE</scope>
    <source>
        <strain evidence="1">CHK181-108</strain>
    </source>
</reference>
<dbReference type="AlphaFoldDB" id="A0A9D1H352"/>
<accession>A0A9D1H352</accession>
<name>A0A9D1H352_9FIRM</name>
<organism evidence="1 2">
    <name type="scientific">Candidatus Ornithomonoglobus intestinigallinarum</name>
    <dbReference type="NCBI Taxonomy" id="2840894"/>
    <lineage>
        <taxon>Bacteria</taxon>
        <taxon>Bacillati</taxon>
        <taxon>Bacillota</taxon>
        <taxon>Clostridia</taxon>
        <taxon>Candidatus Ornithomonoglobus</taxon>
    </lineage>
</organism>
<reference evidence="1" key="1">
    <citation type="submission" date="2020-10" db="EMBL/GenBank/DDBJ databases">
        <authorList>
            <person name="Gilroy R."/>
        </authorList>
    </citation>
    <scope>NUCLEOTIDE SEQUENCE</scope>
    <source>
        <strain evidence="1">CHK181-108</strain>
    </source>
</reference>
<dbReference type="EMBL" id="DVLU01000064">
    <property type="protein sequence ID" value="HIT85520.1"/>
    <property type="molecule type" value="Genomic_DNA"/>
</dbReference>
<protein>
    <submittedName>
        <fullName evidence="1">Uncharacterized protein</fullName>
    </submittedName>
</protein>